<dbReference type="Gene3D" id="2.60.40.10">
    <property type="entry name" value="Immunoglobulins"/>
    <property type="match status" value="1"/>
</dbReference>
<feature type="compositionally biased region" description="Basic and acidic residues" evidence="17">
    <location>
        <begin position="150"/>
        <end position="169"/>
    </location>
</feature>
<dbReference type="GO" id="GO:0006417">
    <property type="term" value="P:regulation of translation"/>
    <property type="evidence" value="ECO:0007669"/>
    <property type="project" value="UniProtKB-KW"/>
</dbReference>
<dbReference type="CDD" id="cd02340">
    <property type="entry name" value="ZZ_NBR1_like"/>
    <property type="match status" value="2"/>
</dbReference>
<dbReference type="Pfam" id="PF00569">
    <property type="entry name" value="ZZ"/>
    <property type="match status" value="3"/>
</dbReference>
<evidence type="ECO:0000256" key="8">
    <source>
        <dbReference type="ARBA" id="ARBA00022771"/>
    </source>
</evidence>
<dbReference type="InterPro" id="IPR018545">
    <property type="entry name" value="Btz_dom"/>
</dbReference>
<dbReference type="SMART" id="SM01044">
    <property type="entry name" value="Btz"/>
    <property type="match status" value="1"/>
</dbReference>
<feature type="compositionally biased region" description="Acidic residues" evidence="17">
    <location>
        <begin position="19"/>
        <end position="35"/>
    </location>
</feature>
<feature type="compositionally biased region" description="Basic and acidic residues" evidence="17">
    <location>
        <begin position="1276"/>
        <end position="1289"/>
    </location>
</feature>
<dbReference type="InterPro" id="IPR000433">
    <property type="entry name" value="Znf_ZZ"/>
</dbReference>
<evidence type="ECO:0000256" key="1">
    <source>
        <dbReference type="ARBA" id="ARBA00004123"/>
    </source>
</evidence>
<keyword evidence="9" id="KW-0509">mRNA transport</keyword>
<comment type="similarity">
    <text evidence="3">Belongs to the CASC3 family.</text>
</comment>
<comment type="subcellular location">
    <subcellularLocation>
        <location evidence="2">Cytoplasm</location>
    </subcellularLocation>
    <subcellularLocation>
        <location evidence="1">Nucleus</location>
    </subcellularLocation>
</comment>
<dbReference type="Proteomes" id="UP000244073">
    <property type="component" value="Unassembled WGS sequence"/>
</dbReference>
<dbReference type="OrthoDB" id="661148at2759"/>
<feature type="compositionally biased region" description="Polar residues" evidence="17">
    <location>
        <begin position="63"/>
        <end position="75"/>
    </location>
</feature>
<dbReference type="GO" id="GO:0008270">
    <property type="term" value="F:zinc ion binding"/>
    <property type="evidence" value="ECO:0007669"/>
    <property type="project" value="UniProtKB-KW"/>
</dbReference>
<organism evidence="19 20">
    <name type="scientific">Aspergillus ochraceoroseus IBT 24754</name>
    <dbReference type="NCBI Taxonomy" id="1392256"/>
    <lineage>
        <taxon>Eukaryota</taxon>
        <taxon>Fungi</taxon>
        <taxon>Dikarya</taxon>
        <taxon>Ascomycota</taxon>
        <taxon>Pezizomycotina</taxon>
        <taxon>Eurotiomycetes</taxon>
        <taxon>Eurotiomycetidae</taxon>
        <taxon>Eurotiales</taxon>
        <taxon>Aspergillaceae</taxon>
        <taxon>Aspergillus</taxon>
        <taxon>Aspergillus subgen. Nidulantes</taxon>
    </lineage>
</organism>
<feature type="domain" description="ZZ-type" evidence="18">
    <location>
        <begin position="1039"/>
        <end position="1093"/>
    </location>
</feature>
<keyword evidence="4" id="KW-0813">Transport</keyword>
<dbReference type="SUPFAM" id="SSF57850">
    <property type="entry name" value="RING/U-box"/>
    <property type="match status" value="4"/>
</dbReference>
<keyword evidence="15" id="KW-0539">Nucleus</keyword>
<feature type="compositionally biased region" description="Acidic residues" evidence="17">
    <location>
        <begin position="45"/>
        <end position="61"/>
    </location>
</feature>
<dbReference type="GO" id="GO:0051028">
    <property type="term" value="P:mRNA transport"/>
    <property type="evidence" value="ECO:0007669"/>
    <property type="project" value="UniProtKB-KW"/>
</dbReference>
<dbReference type="GO" id="GO:0003729">
    <property type="term" value="F:mRNA binding"/>
    <property type="evidence" value="ECO:0007669"/>
    <property type="project" value="InterPro"/>
</dbReference>
<evidence type="ECO:0000256" key="14">
    <source>
        <dbReference type="ARBA" id="ARBA00023187"/>
    </source>
</evidence>
<dbReference type="Pfam" id="PF16158">
    <property type="entry name" value="N_BRCA1_IG"/>
    <property type="match status" value="1"/>
</dbReference>
<dbReference type="GeneID" id="63811644"/>
<keyword evidence="12" id="KW-0694">RNA-binding</keyword>
<evidence type="ECO:0000256" key="5">
    <source>
        <dbReference type="ARBA" id="ARBA00022490"/>
    </source>
</evidence>
<evidence type="ECO:0000313" key="19">
    <source>
        <dbReference type="EMBL" id="PTU19109.1"/>
    </source>
</evidence>
<sequence length="1539" mass="167617">MAPRRHNIGASRRRRREDEGEDESSMNGELEDDSLSEGSVISHQDDDDADGEGSDESEDDAVSISQQANNPSGHHQVNGRVPEGTQGPRRRHSTSPRKRLLVPTMSDTTSMMNGMKISNETSELPESHLEQMKGDLTQTGRTPSAPPTDLTRESATEKKRRENEKYTTEKEEDPTIVPTRGSFFLHDKRSTEPGTNGHNKPFNKPKSRPYGLIVDGNVRSKSDATTEGQWTHDLHDTVAGDDPPAHKPSASSTAIPPFAPKVVPTAPRSSPPNRSFSNTIVLGNVPVVVALPGMSNAIPFPAVLKKQHTRLPQHRPPLRRDKPVRISLPGQTPRYIFPATERSFIFIPRALRPNQQAYRGRGRGGFYGGRRPSIYASSTYTPSVTMSRRSSFGKPPSQEGYHSPAGSVLSRQTIVTTENGKPVVRLPPPPRPSGANPPVVAPGPVPAAMPHPPLPQTQQPVWRESRAGPIPMHQPRPQKTVSVADIETPATFPVNPPQPQQEQPFHHQVPMSGSGPVYGPDAAGTHPPPAHSAATPLSQIPERAIHAQPFQVYGYQPQTYYPPAYPPGPVYYPVSGTEYPPYNNPGAAPGASVAPFPPGQNVPYMVSGAQPSAEPPAQPGTVAHEAGGTVYYYDASQMYPGSQFGVPPAGGVVGMGGMMTPPVEGGRNLCRSFFISLVSFAAGFHHEVKQRVQNRGLGSYLIPSAPRHRLTASVRMQQQLTSCFVTSQASLYLGSLFIMSSTTTTNQVGPSTLITVKVLFNDHTRRFKIPLKDLGARTLPQNLRQLLGIPVDGNVIFERYSDSAGSYVILDSNNPAVFKQLYRAAKAKLKLRIKATYLADESEPQPGASENVHEQQNPARYSYLETVLSSPLPGSQIEINENAPSSSIMLPESTENSAVPQPEPQPSSATESTEAKPSFREFVLGPDNPNIPILSHSSLTGIFCIDCNHCGRSIPNEHYHCSICADGDYDLCPQCVDSGVTCPSEDHWLIRRFVKDGIVTNSTTETVAPRKIQTHQEKKPLPEQVPESAPEPIPELPVDHDRICNGCLTALDGGRMVTCADCEDYDLCIPCILGDKHGHHPAHTFVVLGDPDFALRNVVLSRCKPGRSYQHAAICDGCERHITGVRHKCLTCPDWDYCSNCHLDASRTHPTHRFAALYTAISEPLQSREVHYGIYCDGPLCKGKLSPSFITGTRYKCSVCEDTDFCAKCEVHPSNMHNRTHPMVMLKTPVRNVTVSTLHEGHTDGSATALGDRSQRSASTQVTAFLNSETLSSESTIKEESEPVEEIKSSEPLSPIPQEQPVASKPAPDSDLTSEYEAYFTRDTVPDGSTMHPSQVFQQTWTLYNPGPLAWPAGSNVRFVGGDSMFNVDTNHPTSLSSIAAAMESNKLSAPLEPGQSAEFTVTLKAPKSEGTSISYWRLKLANGMAFGHRLWCDIQVEDKPVIPRSDDQFDADHSEVSGSQMVFPKLEKESPDASTHEAASMPPAAPSVSNPSEQDILDDVASLSLDDADTESGFLTDEEYDILDASDQEFMDASSSRN</sequence>
<dbReference type="InterPro" id="IPR032350">
    <property type="entry name" value="Nbr1_FW"/>
</dbReference>
<feature type="compositionally biased region" description="Polar residues" evidence="17">
    <location>
        <begin position="378"/>
        <end position="390"/>
    </location>
</feature>
<evidence type="ECO:0000256" key="13">
    <source>
        <dbReference type="ARBA" id="ARBA00023161"/>
    </source>
</evidence>
<evidence type="ECO:0000256" key="15">
    <source>
        <dbReference type="ARBA" id="ARBA00023242"/>
    </source>
</evidence>
<feature type="compositionally biased region" description="Low complexity" evidence="17">
    <location>
        <begin position="500"/>
        <end position="510"/>
    </location>
</feature>
<dbReference type="RefSeq" id="XP_040750501.1">
    <property type="nucleotide sequence ID" value="XM_040894762.1"/>
</dbReference>
<evidence type="ECO:0000256" key="12">
    <source>
        <dbReference type="ARBA" id="ARBA00022884"/>
    </source>
</evidence>
<feature type="region of interest" description="Disordered" evidence="17">
    <location>
        <begin position="1268"/>
        <end position="1313"/>
    </location>
</feature>
<feature type="region of interest" description="Disordered" evidence="17">
    <location>
        <begin position="495"/>
        <end position="514"/>
    </location>
</feature>
<reference evidence="19 20" key="1">
    <citation type="journal article" date="2018" name="Proc. Natl. Acad. Sci. U.S.A.">
        <title>Linking secondary metabolites to gene clusters through genome sequencing of six diverse Aspergillus species.</title>
        <authorList>
            <person name="Kaerboelling I."/>
            <person name="Vesth T.C."/>
            <person name="Frisvad J.C."/>
            <person name="Nybo J.L."/>
            <person name="Theobald S."/>
            <person name="Kuo A."/>
            <person name="Bowyer P."/>
            <person name="Matsuda Y."/>
            <person name="Mondo S."/>
            <person name="Lyhne E.K."/>
            <person name="Kogle M.E."/>
            <person name="Clum A."/>
            <person name="Lipzen A."/>
            <person name="Salamov A."/>
            <person name="Ngan C.Y."/>
            <person name="Daum C."/>
            <person name="Chiniquy J."/>
            <person name="Barry K."/>
            <person name="LaButti K."/>
            <person name="Haridas S."/>
            <person name="Simmons B.A."/>
            <person name="Magnuson J.K."/>
            <person name="Mortensen U.H."/>
            <person name="Larsen T.O."/>
            <person name="Grigoriev I.V."/>
            <person name="Baker S.E."/>
            <person name="Andersen M.R."/>
        </authorList>
    </citation>
    <scope>NUCLEOTIDE SEQUENCE [LARGE SCALE GENOMIC DNA]</scope>
    <source>
        <strain evidence="19 20">IBT 24754</strain>
    </source>
</reference>
<evidence type="ECO:0000313" key="20">
    <source>
        <dbReference type="Proteomes" id="UP000244073"/>
    </source>
</evidence>
<feature type="region of interest" description="Disordered" evidence="17">
    <location>
        <begin position="1"/>
        <end position="211"/>
    </location>
</feature>
<keyword evidence="13" id="KW-0866">Nonsense-mediated mRNA decay</keyword>
<keyword evidence="14" id="KW-0508">mRNA splicing</keyword>
<dbReference type="InterPro" id="IPR013783">
    <property type="entry name" value="Ig-like_fold"/>
</dbReference>
<feature type="compositionally biased region" description="Polar residues" evidence="17">
    <location>
        <begin position="105"/>
        <end position="124"/>
    </location>
</feature>
<keyword evidence="5" id="KW-0963">Cytoplasm</keyword>
<dbReference type="PANTHER" id="PTHR20930:SF0">
    <property type="entry name" value="PROTEIN ILRUN"/>
    <property type="match status" value="1"/>
</dbReference>
<evidence type="ECO:0000256" key="2">
    <source>
        <dbReference type="ARBA" id="ARBA00004496"/>
    </source>
</evidence>
<feature type="region of interest" description="Disordered" evidence="17">
    <location>
        <begin position="1241"/>
        <end position="1260"/>
    </location>
</feature>
<keyword evidence="8 16" id="KW-0863">Zinc-finger</keyword>
<dbReference type="InterPro" id="IPR043145">
    <property type="entry name" value="Znf_ZZ_sf"/>
</dbReference>
<evidence type="ECO:0000256" key="9">
    <source>
        <dbReference type="ARBA" id="ARBA00022816"/>
    </source>
</evidence>
<evidence type="ECO:0000256" key="4">
    <source>
        <dbReference type="ARBA" id="ARBA00022448"/>
    </source>
</evidence>
<dbReference type="InterPro" id="IPR041981">
    <property type="entry name" value="ZZZ3_ZZ"/>
</dbReference>
<feature type="region of interest" description="Disordered" evidence="17">
    <location>
        <begin position="378"/>
        <end position="447"/>
    </location>
</feature>
<proteinExistence type="inferred from homology"/>
<evidence type="ECO:0000256" key="11">
    <source>
        <dbReference type="ARBA" id="ARBA00022845"/>
    </source>
</evidence>
<evidence type="ECO:0000256" key="17">
    <source>
        <dbReference type="SAM" id="MobiDB-lite"/>
    </source>
</evidence>
<evidence type="ECO:0000256" key="3">
    <source>
        <dbReference type="ARBA" id="ARBA00009548"/>
    </source>
</evidence>
<comment type="caution">
    <text evidence="19">The sequence shown here is derived from an EMBL/GenBank/DDBJ whole genome shotgun (WGS) entry which is preliminary data.</text>
</comment>
<feature type="compositionally biased region" description="Polar residues" evidence="17">
    <location>
        <begin position="409"/>
        <end position="419"/>
    </location>
</feature>
<dbReference type="Pfam" id="PF09405">
    <property type="entry name" value="Btz"/>
    <property type="match status" value="1"/>
</dbReference>
<dbReference type="CDD" id="cd02249">
    <property type="entry name" value="ZZ"/>
    <property type="match status" value="1"/>
</dbReference>
<feature type="compositionally biased region" description="Basic and acidic residues" evidence="17">
    <location>
        <begin position="1466"/>
        <end position="1476"/>
    </location>
</feature>
<dbReference type="PROSITE" id="PS50135">
    <property type="entry name" value="ZF_ZZ_2"/>
    <property type="match status" value="1"/>
</dbReference>
<dbReference type="CDD" id="cd02341">
    <property type="entry name" value="ZZ_ZZZ3"/>
    <property type="match status" value="1"/>
</dbReference>
<dbReference type="GO" id="GO:0035145">
    <property type="term" value="C:exon-exon junction complex"/>
    <property type="evidence" value="ECO:0007669"/>
    <property type="project" value="InterPro"/>
</dbReference>
<evidence type="ECO:0000256" key="10">
    <source>
        <dbReference type="ARBA" id="ARBA00022833"/>
    </source>
</evidence>
<dbReference type="GO" id="GO:0005737">
    <property type="term" value="C:cytoplasm"/>
    <property type="evidence" value="ECO:0007669"/>
    <property type="project" value="UniProtKB-SubCell"/>
</dbReference>
<feature type="compositionally biased region" description="Basic residues" evidence="17">
    <location>
        <begin position="1"/>
        <end position="15"/>
    </location>
</feature>
<dbReference type="SMART" id="SM00291">
    <property type="entry name" value="ZnF_ZZ"/>
    <property type="match status" value="4"/>
</dbReference>
<dbReference type="GO" id="GO:0006397">
    <property type="term" value="P:mRNA processing"/>
    <property type="evidence" value="ECO:0007669"/>
    <property type="project" value="UniProtKB-KW"/>
</dbReference>
<feature type="compositionally biased region" description="Basic and acidic residues" evidence="17">
    <location>
        <begin position="1444"/>
        <end position="1456"/>
    </location>
</feature>
<feature type="compositionally biased region" description="Polar residues" evidence="17">
    <location>
        <begin position="887"/>
        <end position="899"/>
    </location>
</feature>
<gene>
    <name evidence="19" type="ORF">P175DRAFT_0461457</name>
</gene>
<evidence type="ECO:0000256" key="16">
    <source>
        <dbReference type="PROSITE-ProRule" id="PRU00228"/>
    </source>
</evidence>
<feature type="region of interest" description="Disordered" evidence="17">
    <location>
        <begin position="1444"/>
        <end position="1504"/>
    </location>
</feature>
<dbReference type="Gene3D" id="3.30.60.90">
    <property type="match status" value="4"/>
</dbReference>
<keyword evidence="7" id="KW-0479">Metal-binding</keyword>
<evidence type="ECO:0000256" key="6">
    <source>
        <dbReference type="ARBA" id="ARBA00022664"/>
    </source>
</evidence>
<dbReference type="VEuPathDB" id="FungiDB:P175DRAFT_0461457"/>
<accession>A0A2T5LS47</accession>
<dbReference type="CDD" id="cd14947">
    <property type="entry name" value="NBR1_like"/>
    <property type="match status" value="1"/>
</dbReference>
<evidence type="ECO:0000259" key="18">
    <source>
        <dbReference type="PROSITE" id="PS50135"/>
    </source>
</evidence>
<dbReference type="GO" id="GO:0008380">
    <property type="term" value="P:RNA splicing"/>
    <property type="evidence" value="ECO:0007669"/>
    <property type="project" value="UniProtKB-KW"/>
</dbReference>
<feature type="region of interest" description="Disordered" evidence="17">
    <location>
        <begin position="887"/>
        <end position="916"/>
    </location>
</feature>
<feature type="compositionally biased region" description="Low complexity" evidence="17">
    <location>
        <begin position="1479"/>
        <end position="1493"/>
    </location>
</feature>
<evidence type="ECO:0000256" key="7">
    <source>
        <dbReference type="ARBA" id="ARBA00022723"/>
    </source>
</evidence>
<name>A0A2T5LS47_9EURO</name>
<protein>
    <recommendedName>
        <fullName evidence="18">ZZ-type domain-containing protein</fullName>
    </recommendedName>
</protein>
<feature type="compositionally biased region" description="Basic residues" evidence="17">
    <location>
        <begin position="88"/>
        <end position="100"/>
    </location>
</feature>
<dbReference type="PANTHER" id="PTHR20930">
    <property type="entry name" value="OVARIAN CARCINOMA ANTIGEN CA125-RELATED"/>
    <property type="match status" value="1"/>
</dbReference>
<keyword evidence="6" id="KW-0507">mRNA processing</keyword>
<keyword evidence="11" id="KW-0810">Translation regulation</keyword>
<dbReference type="GO" id="GO:0000184">
    <property type="term" value="P:nuclear-transcribed mRNA catabolic process, nonsense-mediated decay"/>
    <property type="evidence" value="ECO:0007669"/>
    <property type="project" value="UniProtKB-KW"/>
</dbReference>
<dbReference type="EMBL" id="MSFN02000006">
    <property type="protein sequence ID" value="PTU19109.1"/>
    <property type="molecule type" value="Genomic_DNA"/>
</dbReference>
<keyword evidence="10" id="KW-0862">Zinc</keyword>